<dbReference type="OrthoDB" id="2148641at2759"/>
<sequence>MLHDYHGQSSAARPTTPPENPQAQERKHVVPPAVPQFSSIPTVSPTPTPVHNRSVAWAMHPATQSETSHCGTHEACNVPHSDEPSFSELGQSKPEIRLSRGTLSQSSSIFSDSITCENCGKPTHHCLYCTQPCSRCQEVDHLAPECPFSSGTLYSSASRE</sequence>
<dbReference type="EMBL" id="KZ613485">
    <property type="protein sequence ID" value="PMD20434.1"/>
    <property type="molecule type" value="Genomic_DNA"/>
</dbReference>
<dbReference type="SUPFAM" id="SSF57756">
    <property type="entry name" value="Retrovirus zinc finger-like domains"/>
    <property type="match status" value="1"/>
</dbReference>
<dbReference type="GO" id="GO:0003676">
    <property type="term" value="F:nucleic acid binding"/>
    <property type="evidence" value="ECO:0007669"/>
    <property type="project" value="InterPro"/>
</dbReference>
<dbReference type="Proteomes" id="UP000235672">
    <property type="component" value="Unassembled WGS sequence"/>
</dbReference>
<evidence type="ECO:0000313" key="4">
    <source>
        <dbReference type="Proteomes" id="UP000235672"/>
    </source>
</evidence>
<gene>
    <name evidence="3" type="ORF">NA56DRAFT_704777</name>
</gene>
<dbReference type="Gene3D" id="4.10.60.10">
    <property type="entry name" value="Zinc finger, CCHC-type"/>
    <property type="match status" value="1"/>
</dbReference>
<organism evidence="3 4">
    <name type="scientific">Hyaloscypha hepaticicola</name>
    <dbReference type="NCBI Taxonomy" id="2082293"/>
    <lineage>
        <taxon>Eukaryota</taxon>
        <taxon>Fungi</taxon>
        <taxon>Dikarya</taxon>
        <taxon>Ascomycota</taxon>
        <taxon>Pezizomycotina</taxon>
        <taxon>Leotiomycetes</taxon>
        <taxon>Helotiales</taxon>
        <taxon>Hyaloscyphaceae</taxon>
        <taxon>Hyaloscypha</taxon>
    </lineage>
</organism>
<name>A0A2J6Q2K8_9HELO</name>
<dbReference type="InterPro" id="IPR036875">
    <property type="entry name" value="Znf_CCHC_sf"/>
</dbReference>
<feature type="region of interest" description="Disordered" evidence="1">
    <location>
        <begin position="1"/>
        <end position="48"/>
    </location>
</feature>
<reference evidence="3 4" key="1">
    <citation type="submission" date="2016-05" db="EMBL/GenBank/DDBJ databases">
        <title>A degradative enzymes factory behind the ericoid mycorrhizal symbiosis.</title>
        <authorList>
            <consortium name="DOE Joint Genome Institute"/>
            <person name="Martino E."/>
            <person name="Morin E."/>
            <person name="Grelet G."/>
            <person name="Kuo A."/>
            <person name="Kohler A."/>
            <person name="Daghino S."/>
            <person name="Barry K."/>
            <person name="Choi C."/>
            <person name="Cichocki N."/>
            <person name="Clum A."/>
            <person name="Copeland A."/>
            <person name="Hainaut M."/>
            <person name="Haridas S."/>
            <person name="Labutti K."/>
            <person name="Lindquist E."/>
            <person name="Lipzen A."/>
            <person name="Khouja H.-R."/>
            <person name="Murat C."/>
            <person name="Ohm R."/>
            <person name="Olson A."/>
            <person name="Spatafora J."/>
            <person name="Veneault-Fourrey C."/>
            <person name="Henrissat B."/>
            <person name="Grigoriev I."/>
            <person name="Martin F."/>
            <person name="Perotto S."/>
        </authorList>
    </citation>
    <scope>NUCLEOTIDE SEQUENCE [LARGE SCALE GENOMIC DNA]</scope>
    <source>
        <strain evidence="3 4">UAMH 7357</strain>
    </source>
</reference>
<proteinExistence type="predicted"/>
<dbReference type="GO" id="GO:0008270">
    <property type="term" value="F:zinc ion binding"/>
    <property type="evidence" value="ECO:0007669"/>
    <property type="project" value="InterPro"/>
</dbReference>
<evidence type="ECO:0000313" key="3">
    <source>
        <dbReference type="EMBL" id="PMD20434.1"/>
    </source>
</evidence>
<keyword evidence="4" id="KW-1185">Reference proteome</keyword>
<dbReference type="InterPro" id="IPR001878">
    <property type="entry name" value="Znf_CCHC"/>
</dbReference>
<accession>A0A2J6Q2K8</accession>
<evidence type="ECO:0000259" key="2">
    <source>
        <dbReference type="Pfam" id="PF00098"/>
    </source>
</evidence>
<dbReference type="AlphaFoldDB" id="A0A2J6Q2K8"/>
<dbReference type="Pfam" id="PF00098">
    <property type="entry name" value="zf-CCHC"/>
    <property type="match status" value="1"/>
</dbReference>
<feature type="domain" description="CCHC-type" evidence="2">
    <location>
        <begin position="132"/>
        <end position="147"/>
    </location>
</feature>
<protein>
    <recommendedName>
        <fullName evidence="2">CCHC-type domain-containing protein</fullName>
    </recommendedName>
</protein>
<evidence type="ECO:0000256" key="1">
    <source>
        <dbReference type="SAM" id="MobiDB-lite"/>
    </source>
</evidence>